<feature type="compositionally biased region" description="Low complexity" evidence="17">
    <location>
        <begin position="458"/>
        <end position="469"/>
    </location>
</feature>
<feature type="compositionally biased region" description="Polar residues" evidence="17">
    <location>
        <begin position="431"/>
        <end position="445"/>
    </location>
</feature>
<evidence type="ECO:0000256" key="1">
    <source>
        <dbReference type="ARBA" id="ARBA00004123"/>
    </source>
</evidence>
<evidence type="ECO:0000256" key="12">
    <source>
        <dbReference type="ARBA" id="ARBA00048287"/>
    </source>
</evidence>
<comment type="caution">
    <text evidence="19">The sequence shown here is derived from an EMBL/GenBank/DDBJ whole genome shotgun (WGS) entry which is preliminary data.</text>
</comment>
<keyword evidence="4 13" id="KW-0678">Repressor</keyword>
<evidence type="ECO:0000256" key="11">
    <source>
        <dbReference type="ARBA" id="ARBA00023242"/>
    </source>
</evidence>
<feature type="compositionally biased region" description="Polar residues" evidence="17">
    <location>
        <begin position="483"/>
        <end position="492"/>
    </location>
</feature>
<feature type="region of interest" description="Disordered" evidence="17">
    <location>
        <begin position="111"/>
        <end position="147"/>
    </location>
</feature>
<dbReference type="Proteomes" id="UP001627154">
    <property type="component" value="Unassembled WGS sequence"/>
</dbReference>
<feature type="region of interest" description="Disordered" evidence="17">
    <location>
        <begin position="1118"/>
        <end position="1140"/>
    </location>
</feature>
<evidence type="ECO:0000256" key="9">
    <source>
        <dbReference type="ARBA" id="ARBA00023015"/>
    </source>
</evidence>
<protein>
    <recommendedName>
        <fullName evidence="3 13">Histone deacetylase</fullName>
        <ecNumber evidence="3 13">3.5.1.98</ecNumber>
    </recommendedName>
</protein>
<dbReference type="EC" id="3.5.1.98" evidence="3 13"/>
<keyword evidence="6 13" id="KW-0378">Hydrolase</keyword>
<name>A0ABD2W4K1_9HYME</name>
<dbReference type="InterPro" id="IPR000286">
    <property type="entry name" value="HDACs"/>
</dbReference>
<feature type="compositionally biased region" description="Polar residues" evidence="17">
    <location>
        <begin position="1118"/>
        <end position="1127"/>
    </location>
</feature>
<evidence type="ECO:0000256" key="6">
    <source>
        <dbReference type="ARBA" id="ARBA00022801"/>
    </source>
</evidence>
<dbReference type="InterPro" id="IPR023696">
    <property type="entry name" value="Ureohydrolase_dom_sf"/>
</dbReference>
<feature type="compositionally biased region" description="Low complexity" evidence="17">
    <location>
        <begin position="23"/>
        <end position="36"/>
    </location>
</feature>
<organism evidence="19 20">
    <name type="scientific">Trichogramma kaykai</name>
    <dbReference type="NCBI Taxonomy" id="54128"/>
    <lineage>
        <taxon>Eukaryota</taxon>
        <taxon>Metazoa</taxon>
        <taxon>Ecdysozoa</taxon>
        <taxon>Arthropoda</taxon>
        <taxon>Hexapoda</taxon>
        <taxon>Insecta</taxon>
        <taxon>Pterygota</taxon>
        <taxon>Neoptera</taxon>
        <taxon>Endopterygota</taxon>
        <taxon>Hymenoptera</taxon>
        <taxon>Apocrita</taxon>
        <taxon>Proctotrupomorpha</taxon>
        <taxon>Chalcidoidea</taxon>
        <taxon>Trichogrammatidae</taxon>
        <taxon>Trichogramma</taxon>
    </lineage>
</organism>
<feature type="binding site" evidence="15">
    <location>
        <position position="804"/>
    </location>
    <ligand>
        <name>Zn(2+)</name>
        <dbReference type="ChEBI" id="CHEBI:29105"/>
    </ligand>
</feature>
<evidence type="ECO:0000256" key="3">
    <source>
        <dbReference type="ARBA" id="ARBA00012111"/>
    </source>
</evidence>
<evidence type="ECO:0000256" key="10">
    <source>
        <dbReference type="ARBA" id="ARBA00023163"/>
    </source>
</evidence>
<feature type="compositionally biased region" description="Low complexity" evidence="17">
    <location>
        <begin position="112"/>
        <end position="128"/>
    </location>
</feature>
<dbReference type="Pfam" id="PF00850">
    <property type="entry name" value="Hist_deacetyl"/>
    <property type="match status" value="1"/>
</dbReference>
<evidence type="ECO:0000256" key="15">
    <source>
        <dbReference type="PIRSR" id="PIRSR037911-2"/>
    </source>
</evidence>
<evidence type="ECO:0000259" key="18">
    <source>
        <dbReference type="Pfam" id="PF00850"/>
    </source>
</evidence>
<evidence type="ECO:0000256" key="14">
    <source>
        <dbReference type="PIRSR" id="PIRSR037911-1"/>
    </source>
</evidence>
<evidence type="ECO:0000256" key="16">
    <source>
        <dbReference type="SAM" id="Coils"/>
    </source>
</evidence>
<dbReference type="InterPro" id="IPR046949">
    <property type="entry name" value="HDAC4/5/7/9"/>
</dbReference>
<evidence type="ECO:0000256" key="17">
    <source>
        <dbReference type="SAM" id="MobiDB-lite"/>
    </source>
</evidence>
<comment type="similarity">
    <text evidence="2 13">Belongs to the histone deacetylase family. HD type 2 subfamily.</text>
</comment>
<keyword evidence="10 13" id="KW-0804">Transcription</keyword>
<feature type="binding site" evidence="15">
    <location>
        <position position="725"/>
    </location>
    <ligand>
        <name>Zn(2+)</name>
        <dbReference type="ChEBI" id="CHEBI:29105"/>
    </ligand>
</feature>
<dbReference type="PIRSF" id="PIRSF037911">
    <property type="entry name" value="HDAC_II_euk"/>
    <property type="match status" value="1"/>
</dbReference>
<dbReference type="GO" id="GO:0010468">
    <property type="term" value="P:regulation of gene expression"/>
    <property type="evidence" value="ECO:0007669"/>
    <property type="project" value="UniProtKB-ARBA"/>
</dbReference>
<dbReference type="FunFam" id="3.40.800.20:FF:000002">
    <property type="entry name" value="Histone deacetylase"/>
    <property type="match status" value="1"/>
</dbReference>
<dbReference type="GO" id="GO:0141221">
    <property type="term" value="F:histone deacetylase activity, hydrolytic mechanism"/>
    <property type="evidence" value="ECO:0007669"/>
    <property type="project" value="UniProtKB-EC"/>
</dbReference>
<dbReference type="PANTHER" id="PTHR10625">
    <property type="entry name" value="HISTONE DEACETYLASE HDAC1-RELATED"/>
    <property type="match status" value="1"/>
</dbReference>
<feature type="binding site" evidence="15">
    <location>
        <position position="727"/>
    </location>
    <ligand>
        <name>Zn(2+)</name>
        <dbReference type="ChEBI" id="CHEBI:29105"/>
    </ligand>
</feature>
<sequence length="1140" mass="123198">MRVSVERGVGGHHHTSAFSPYISRSLSGSSNSSNESDAGMLLVGPQPLPATPASSSSSASRSYAKIIKLSPTSLGVASPKSSFNRNNNNNNNNLSFTGSASSSVCAEMARDTPATAMSSTSAVTTASSRRPNLLSTSSTSSTSSSGSASAMAAVVAEERRGGAGPLSAKNFHAVIATGRVVEATNVTANNVAAAAAAAAVDPRMPYTDILQDRIIELQQHYVIQQQVLHQQFKEQERKLVELQQQQQQMQTMRVSNIWQQKQIKEQQQKEQQQKEKERLEGMRKKENKIPHGAIASPNVRMKLAHFLTNKKKLQEQAAANNGTSHAQSNTDHKNWQQDIVSTSLVNVSVVNPYGLQTMQREKLEMQLRKSASEPNILNNVRGTLKARIEKKMTNVRHSPMNRRKEPHQPLWKTSLTNSGSNSDSGPNSPPTLGNSRFSPTISAGSCNSIQEEGRVATSSYGQLNSGSSSAVPQISPTDYPLFSSPSMPNISVSKSQLQSGSARTPTLAPVSEAEVRAAYTARFGGPLTGQILPDTLPSYPSISLAEGETIYLPQGHVVSMSGATPTARLSQSFLYRLPITDAQVAHTRLNRTSHRPLGTRTQSAPLPLKHPALTGMVMGPPPPATGHPYEDYRVVTRSLDESKPSHMRVKEHVRNTVLIRAGSRSQLLDDSPLESEESEVIDLTGRKDHPRSVQTVATDTHAQSKPEQTITTGLIYDAIMLKHGCTCGEAVRNHPEHGGRLQSIWARLSETGLMARCNRIRGRKATFGELKSCHDEDHAFQFGTTLAPRQKMDGIGINFVRLGCGGIGVDSDTTWSDMHTSAAAIMAAGCVIELASKTAKGEVRNGFAVVRPPGHHAEPNQAMGFCFFNNVAIAAKQLLVRGEAKRVLIVDWDVHHGNGTQKIFLDDPNVLYLSIHRYDDGNFFPGTGGPTECGVGEGTGYNVNIAWSGGLNPPMSDAEYLAAFRTIVMPVARDFDPDVVLVSAGFDAASGHPAQLGGYHVSPACFGLMTQMLMTLANGKVVLALEGGYDLATICDSAQECVRALLGDKTMPICEQELLRLPCQNAIDTLQRTIAIQLSHWPCLNEFSHMIGMSAAEARLIEETETLSAMASLSMRHQTSFSTTSEHSSIEEPMEQDEAK</sequence>
<feature type="compositionally biased region" description="Low complexity" evidence="17">
    <location>
        <begin position="84"/>
        <end position="93"/>
    </location>
</feature>
<dbReference type="GO" id="GO:0005634">
    <property type="term" value="C:nucleus"/>
    <property type="evidence" value="ECO:0007669"/>
    <property type="project" value="UniProtKB-SubCell"/>
</dbReference>
<dbReference type="CDD" id="cd11681">
    <property type="entry name" value="HDAC_classIIa"/>
    <property type="match status" value="1"/>
</dbReference>
<dbReference type="Gene3D" id="3.40.800.20">
    <property type="entry name" value="Histone deacetylase domain"/>
    <property type="match status" value="1"/>
</dbReference>
<comment type="subcellular location">
    <subcellularLocation>
        <location evidence="1 13">Nucleus</location>
    </subcellularLocation>
</comment>
<feature type="compositionally biased region" description="Low complexity" evidence="17">
    <location>
        <begin position="135"/>
        <end position="147"/>
    </location>
</feature>
<dbReference type="InterPro" id="IPR023801">
    <property type="entry name" value="His_deacetylse_dom"/>
</dbReference>
<keyword evidence="5 15" id="KW-0479">Metal-binding</keyword>
<feature type="region of interest" description="Disordered" evidence="17">
    <location>
        <begin position="1"/>
        <end position="57"/>
    </location>
</feature>
<dbReference type="AlphaFoldDB" id="A0ABD2W4K1"/>
<reference evidence="19 20" key="1">
    <citation type="journal article" date="2024" name="bioRxiv">
        <title>A reference genome for Trichogramma kaykai: A tiny desert-dwelling parasitoid wasp with competing sex-ratio distorters.</title>
        <authorList>
            <person name="Culotta J."/>
            <person name="Lindsey A.R."/>
        </authorList>
    </citation>
    <scope>NUCLEOTIDE SEQUENCE [LARGE SCALE GENOMIC DNA]</scope>
    <source>
        <strain evidence="19 20">KSX58</strain>
    </source>
</reference>
<keyword evidence="7 15" id="KW-0862">Zinc</keyword>
<evidence type="ECO:0000256" key="7">
    <source>
        <dbReference type="ARBA" id="ARBA00022833"/>
    </source>
</evidence>
<proteinExistence type="inferred from homology"/>
<feature type="compositionally biased region" description="Low complexity" evidence="17">
    <location>
        <begin position="417"/>
        <end position="426"/>
    </location>
</feature>
<evidence type="ECO:0000256" key="13">
    <source>
        <dbReference type="PIRNR" id="PIRNR037911"/>
    </source>
</evidence>
<feature type="domain" description="Histone deacetylase" evidence="18">
    <location>
        <begin position="734"/>
        <end position="1045"/>
    </location>
</feature>
<comment type="function">
    <text evidence="13">Responsible for the deacetylation of lysine residues on the N-terminal part of the core histones (H2A, H2B, H3 and H4). Histone deacetylation gives a tag for epigenetic repression and plays an important role in transcriptional regulation, cell cycle progression and developmental events.</text>
</comment>
<evidence type="ECO:0000256" key="2">
    <source>
        <dbReference type="ARBA" id="ARBA00007738"/>
    </source>
</evidence>
<dbReference type="PRINTS" id="PR01270">
    <property type="entry name" value="HDASUPER"/>
</dbReference>
<comment type="catalytic activity">
    <reaction evidence="12 13">
        <text>N(6)-acetyl-L-lysyl-[histone] + H2O = L-lysyl-[histone] + acetate</text>
        <dbReference type="Rhea" id="RHEA:58196"/>
        <dbReference type="Rhea" id="RHEA-COMP:9845"/>
        <dbReference type="Rhea" id="RHEA-COMP:11338"/>
        <dbReference type="ChEBI" id="CHEBI:15377"/>
        <dbReference type="ChEBI" id="CHEBI:29969"/>
        <dbReference type="ChEBI" id="CHEBI:30089"/>
        <dbReference type="ChEBI" id="CHEBI:61930"/>
        <dbReference type="EC" id="3.5.1.98"/>
    </reaction>
</comment>
<feature type="active site" evidence="14">
    <location>
        <position position="856"/>
    </location>
</feature>
<evidence type="ECO:0000256" key="8">
    <source>
        <dbReference type="ARBA" id="ARBA00022853"/>
    </source>
</evidence>
<keyword evidence="8 13" id="KW-0156">Chromatin regulator</keyword>
<keyword evidence="11" id="KW-0539">Nucleus</keyword>
<feature type="binding site" evidence="15">
    <location>
        <position position="734"/>
    </location>
    <ligand>
        <name>Zn(2+)</name>
        <dbReference type="ChEBI" id="CHEBI:29105"/>
    </ligand>
</feature>
<accession>A0ABD2W4K1</accession>
<dbReference type="GO" id="GO:0046872">
    <property type="term" value="F:metal ion binding"/>
    <property type="evidence" value="ECO:0007669"/>
    <property type="project" value="UniProtKB-KW"/>
</dbReference>
<feature type="region of interest" description="Disordered" evidence="17">
    <location>
        <begin position="75"/>
        <end position="95"/>
    </location>
</feature>
<dbReference type="SUPFAM" id="SSF52768">
    <property type="entry name" value="Arginase/deacetylase"/>
    <property type="match status" value="1"/>
</dbReference>
<dbReference type="PANTHER" id="PTHR10625:SF5">
    <property type="entry name" value="HISTONE DEACETYLASE"/>
    <property type="match status" value="1"/>
</dbReference>
<keyword evidence="16" id="KW-0175">Coiled coil</keyword>
<feature type="region of interest" description="Disordered" evidence="17">
    <location>
        <begin position="457"/>
        <end position="492"/>
    </location>
</feature>
<keyword evidence="9 13" id="KW-0805">Transcription regulation</keyword>
<dbReference type="InterPro" id="IPR037138">
    <property type="entry name" value="His_deacetylse_dom_sf"/>
</dbReference>
<dbReference type="EMBL" id="JBJJXI010000136">
    <property type="protein sequence ID" value="KAL3387801.1"/>
    <property type="molecule type" value="Genomic_DNA"/>
</dbReference>
<feature type="region of interest" description="Disordered" evidence="17">
    <location>
        <begin position="392"/>
        <end position="445"/>
    </location>
</feature>
<evidence type="ECO:0000313" key="20">
    <source>
        <dbReference type="Proteomes" id="UP001627154"/>
    </source>
</evidence>
<gene>
    <name evidence="19" type="ORF">TKK_016898</name>
</gene>
<keyword evidence="20" id="KW-1185">Reference proteome</keyword>
<evidence type="ECO:0000256" key="4">
    <source>
        <dbReference type="ARBA" id="ARBA00022491"/>
    </source>
</evidence>
<evidence type="ECO:0000313" key="19">
    <source>
        <dbReference type="EMBL" id="KAL3387801.1"/>
    </source>
</evidence>
<evidence type="ECO:0000256" key="5">
    <source>
        <dbReference type="ARBA" id="ARBA00022723"/>
    </source>
</evidence>
<feature type="coiled-coil region" evidence="16">
    <location>
        <begin position="225"/>
        <end position="289"/>
    </location>
</feature>